<dbReference type="SMART" id="SM00062">
    <property type="entry name" value="PBPb"/>
    <property type="match status" value="1"/>
</dbReference>
<comment type="subcellular location">
    <subcellularLocation>
        <location evidence="2">Cell membrane</location>
        <topology evidence="2">Multi-pass membrane protein</topology>
    </subcellularLocation>
</comment>
<dbReference type="Gene3D" id="3.30.450.20">
    <property type="entry name" value="PAS domain"/>
    <property type="match status" value="1"/>
</dbReference>
<accession>A0A1N6IDK8</accession>
<comment type="catalytic activity">
    <reaction evidence="1">
        <text>ATP + protein L-histidine = ADP + protein N-phospho-L-histidine.</text>
        <dbReference type="EC" id="2.7.13.3"/>
    </reaction>
</comment>
<dbReference type="Pfam" id="PF00072">
    <property type="entry name" value="Response_reg"/>
    <property type="match status" value="2"/>
</dbReference>
<proteinExistence type="predicted"/>
<dbReference type="Gene3D" id="3.40.190.10">
    <property type="entry name" value="Periplasmic binding protein-like II"/>
    <property type="match status" value="2"/>
</dbReference>
<dbReference type="SMART" id="SM00448">
    <property type="entry name" value="REC"/>
    <property type="match status" value="2"/>
</dbReference>
<sequence length="1665" mass="185860">MFIKIYRIVVGCVVALCVLFSVVPCVQAQPDEVYSKAIQSGSALATELSNLGAVFLYNLDAAQLEGTFSVIINKNPQIKAIRIVDSITGDPFFTYYRSRRQHVYNEKIPLIAEQYPKYTASIVYHGSMIGRLELFYQDPRMRVGGDKEVWFTEGEQRWLEKHPVLRVGIEPWPPFNYFVPGGVPRGIVVDLLAKMSERIPVRFEFVGGTFSELLDKFKQGEVDLLPNVYYHPSRESFGNYTTSFMNVRDFLFVRQDEFSIRKLADLRGKRVAVIKGYLMEEQLPRRYPGIEVVPMPTLVDSIAALLNREVDALLDAHMAVLYAQKENGLTGIKAISQNDFPSQPLHFITSKKDPYLHSIIEKTLNSISDTEKDELIKHYVLAQNSGPMRKPAEKSLGKTAAVLSILFVAFLCSLFFIVRALNKNSKDENGLAFGSWSFARLLFTAIALFVVFCSTTSWFILKESKMDVLQKEESSLEVRLEATQSRLLRMIDAHSRLLQYIARRRSFFTLVDQITSLSQSKDSFEYQRIRLELEELWSHYTILSGEQSRVLLSEAGEIIVGDSGAKDFGLASRHPRLFKKAFSGQTVFVPPCNYLDPITGVNERSMFLLMPVMDFSRKPVAVLAARLDVDENFYSSIRDGSSEQHGEILAVNEEGKVLHEKCSPVTGVDKLYLNTYLSAFAGADVPFVVNPYGGVKVSGMRLVQYRNYKGQQVYGLARWIPGLNIGLVTEVRVSEVLEQYTRFKHSVIAMILLMLSFTIPSILFTLSLGRKANKSLLQSKEVLKRKVLERTQDLEELEKQWRLILTSVGQGLLGLNSDGEVIFANDAALSQLGYTDDEIIGKNILSDISVKKEDNHVSLLRSSIYDALQSGQTSTNPNEFFQAKSGHVFPVEYTCRSIINEEEIQGCVIVFTDITQRKRMEQDLKSARIAAEEASNAKSEFLANMSHEIRTPMNAILGMSHLVLQSKLDRRQRNFIQKVHRAAYSLLGIINDILDFSKIEAGQMRIEGVPFYLDDVMQDVAGVVGLKAEEKGLELLFKVCPDVPSKLIGDPLRLTQILINLGNNAVKFTNEGEVVVTVDVEAVDDKNIALLFSVQDTGIGMKDEQIFKLFKSFSQADTSTTRKYGGTGLGLVISRRLVQLMGGEIWVDSVYGEGTTFSFNASLQIDSDCKEQSPVVLSNGARVLVVDDCKTARDILSSMLTEFGYVVDVVTCGMYAVKMVKESVKAEQYEMIFLDWRMPDLNGITTATLIKEQYGSEKCPHLIMVTAFGREAAADAAEQGIIDACVTKPLTKNSLLQVVSFVTGASDKTEKRNSGRQNAVDVALQQLAGATILLVEDNEVNQELAVELLEANGMNVSVATNGLEALDILEEKSFDGVLMDCQMPIMDGYEATRKLREDPRFADLPILAMTANAMVGDREKVLEVGMNDHIAKPLELVDMFSKMARWITPKLTAQLRTRSVDKNEDLPSIAGVDFEKGLSVCQQNKDLLRRLLVRFAETQADFSVTLNDALQKGDIETASRQAHTLKGVAGNIGATKIQELASELEASIVADNAHAMQRQLTNALDGALAVTVNDIRNKLVLVPVVSTGRFSKDIIEDELLQLRSLLTDDDTEAVDLIEEIQRHMGGAPELQELVRNMNEMVHDYDFESALVLLKELEIGVEKLSA</sequence>
<evidence type="ECO:0000256" key="7">
    <source>
        <dbReference type="ARBA" id="ARBA00022692"/>
    </source>
</evidence>
<keyword evidence="19" id="KW-0732">Signal</keyword>
<dbReference type="SUPFAM" id="SSF47226">
    <property type="entry name" value="Histidine-containing phosphotransfer domain, HPT domain"/>
    <property type="match status" value="1"/>
</dbReference>
<feature type="domain" description="Response regulatory" evidence="21">
    <location>
        <begin position="1182"/>
        <end position="1303"/>
    </location>
</feature>
<keyword evidence="6" id="KW-0808">Transferase</keyword>
<dbReference type="SMART" id="SM00387">
    <property type="entry name" value="HATPase_c"/>
    <property type="match status" value="1"/>
</dbReference>
<dbReference type="Gene3D" id="3.30.565.10">
    <property type="entry name" value="Histidine kinase-like ATPase, C-terminal domain"/>
    <property type="match status" value="1"/>
</dbReference>
<dbReference type="CDD" id="cd00082">
    <property type="entry name" value="HisKA"/>
    <property type="match status" value="1"/>
</dbReference>
<keyword evidence="11 18" id="KW-1133">Transmembrane helix</keyword>
<name>A0A1N6IDK8_9BACT</name>
<evidence type="ECO:0000256" key="4">
    <source>
        <dbReference type="ARBA" id="ARBA00022475"/>
    </source>
</evidence>
<evidence type="ECO:0000259" key="20">
    <source>
        <dbReference type="PROSITE" id="PS50109"/>
    </source>
</evidence>
<evidence type="ECO:0000259" key="22">
    <source>
        <dbReference type="PROSITE" id="PS50112"/>
    </source>
</evidence>
<dbReference type="PANTHER" id="PTHR45339:SF1">
    <property type="entry name" value="HYBRID SIGNAL TRANSDUCTION HISTIDINE KINASE J"/>
    <property type="match status" value="1"/>
</dbReference>
<feature type="domain" description="Response regulatory" evidence="21">
    <location>
        <begin position="1331"/>
        <end position="1447"/>
    </location>
</feature>
<dbReference type="SUPFAM" id="SSF52172">
    <property type="entry name" value="CheY-like"/>
    <property type="match status" value="2"/>
</dbReference>
<evidence type="ECO:0000256" key="13">
    <source>
        <dbReference type="ARBA" id="ARBA00023136"/>
    </source>
</evidence>
<evidence type="ECO:0000256" key="12">
    <source>
        <dbReference type="ARBA" id="ARBA00023012"/>
    </source>
</evidence>
<dbReference type="SMART" id="SM00091">
    <property type="entry name" value="PAS"/>
    <property type="match status" value="1"/>
</dbReference>
<protein>
    <recommendedName>
        <fullName evidence="15">Sensory/regulatory protein RpfC</fullName>
        <ecNumber evidence="3">2.7.13.3</ecNumber>
    </recommendedName>
</protein>
<keyword evidence="10" id="KW-0067">ATP-binding</keyword>
<dbReference type="SUPFAM" id="SSF53850">
    <property type="entry name" value="Periplasmic binding protein-like II"/>
    <property type="match status" value="1"/>
</dbReference>
<organism evidence="25 26">
    <name type="scientific">Halodesulfovibrio marinisediminis DSM 17456</name>
    <dbReference type="NCBI Taxonomy" id="1121457"/>
    <lineage>
        <taxon>Bacteria</taxon>
        <taxon>Pseudomonadati</taxon>
        <taxon>Thermodesulfobacteriota</taxon>
        <taxon>Desulfovibrionia</taxon>
        <taxon>Desulfovibrionales</taxon>
        <taxon>Desulfovibrionaceae</taxon>
        <taxon>Halodesulfovibrio</taxon>
    </lineage>
</organism>
<dbReference type="InterPro" id="IPR003594">
    <property type="entry name" value="HATPase_dom"/>
</dbReference>
<dbReference type="Gene3D" id="1.20.120.160">
    <property type="entry name" value="HPT domain"/>
    <property type="match status" value="1"/>
</dbReference>
<keyword evidence="5 17" id="KW-0597">Phosphoprotein</keyword>
<feature type="modified residue" description="4-aspartylphosphate" evidence="17">
    <location>
        <position position="1235"/>
    </location>
</feature>
<dbReference type="CDD" id="cd00130">
    <property type="entry name" value="PAS"/>
    <property type="match status" value="1"/>
</dbReference>
<evidence type="ECO:0000256" key="8">
    <source>
        <dbReference type="ARBA" id="ARBA00022741"/>
    </source>
</evidence>
<feature type="domain" description="HPt" evidence="24">
    <location>
        <begin position="1484"/>
        <end position="1582"/>
    </location>
</feature>
<dbReference type="Pfam" id="PF01627">
    <property type="entry name" value="Hpt"/>
    <property type="match status" value="1"/>
</dbReference>
<dbReference type="Pfam" id="PF13426">
    <property type="entry name" value="PAS_9"/>
    <property type="match status" value="1"/>
</dbReference>
<dbReference type="Pfam" id="PF02518">
    <property type="entry name" value="HATPase_c"/>
    <property type="match status" value="1"/>
</dbReference>
<evidence type="ECO:0000313" key="26">
    <source>
        <dbReference type="Proteomes" id="UP000184694"/>
    </source>
</evidence>
<dbReference type="STRING" id="1121457.SAMN02745161_2646"/>
<dbReference type="PROSITE" id="PS50113">
    <property type="entry name" value="PAC"/>
    <property type="match status" value="1"/>
</dbReference>
<dbReference type="InterPro" id="IPR036890">
    <property type="entry name" value="HATPase_C_sf"/>
</dbReference>
<feature type="modified residue" description="Phosphohistidine" evidence="16">
    <location>
        <position position="1523"/>
    </location>
</feature>
<dbReference type="Gene3D" id="1.10.287.130">
    <property type="match status" value="1"/>
</dbReference>
<dbReference type="Proteomes" id="UP000184694">
    <property type="component" value="Unassembled WGS sequence"/>
</dbReference>
<dbReference type="InterPro" id="IPR001789">
    <property type="entry name" value="Sig_transdc_resp-reg_receiver"/>
</dbReference>
<dbReference type="Pfam" id="PF00497">
    <property type="entry name" value="SBP_bac_3"/>
    <property type="match status" value="1"/>
</dbReference>
<evidence type="ECO:0000256" key="2">
    <source>
        <dbReference type="ARBA" id="ARBA00004651"/>
    </source>
</evidence>
<evidence type="ECO:0000313" key="25">
    <source>
        <dbReference type="EMBL" id="SIO30092.1"/>
    </source>
</evidence>
<evidence type="ECO:0000256" key="11">
    <source>
        <dbReference type="ARBA" id="ARBA00022989"/>
    </source>
</evidence>
<dbReference type="EC" id="2.7.13.3" evidence="3"/>
<dbReference type="GO" id="GO:0005886">
    <property type="term" value="C:plasma membrane"/>
    <property type="evidence" value="ECO:0007669"/>
    <property type="project" value="UniProtKB-SubCell"/>
</dbReference>
<dbReference type="CDD" id="cd01007">
    <property type="entry name" value="PBP2_BvgS_HisK_like"/>
    <property type="match status" value="1"/>
</dbReference>
<feature type="transmembrane region" description="Helical" evidence="18">
    <location>
        <begin position="399"/>
        <end position="418"/>
    </location>
</feature>
<evidence type="ECO:0000256" key="1">
    <source>
        <dbReference type="ARBA" id="ARBA00000085"/>
    </source>
</evidence>
<feature type="domain" description="Histidine kinase" evidence="20">
    <location>
        <begin position="944"/>
        <end position="1165"/>
    </location>
</feature>
<dbReference type="SMART" id="SM00073">
    <property type="entry name" value="HPT"/>
    <property type="match status" value="1"/>
</dbReference>
<dbReference type="OrthoDB" id="9758705at2"/>
<keyword evidence="4" id="KW-1003">Cell membrane</keyword>
<dbReference type="InterPro" id="IPR001638">
    <property type="entry name" value="Solute-binding_3/MltF_N"/>
</dbReference>
<dbReference type="GO" id="GO:0005524">
    <property type="term" value="F:ATP binding"/>
    <property type="evidence" value="ECO:0007669"/>
    <property type="project" value="UniProtKB-KW"/>
</dbReference>
<evidence type="ECO:0000256" key="19">
    <source>
        <dbReference type="SAM" id="SignalP"/>
    </source>
</evidence>
<dbReference type="FunFam" id="3.30.565.10:FF:000010">
    <property type="entry name" value="Sensor histidine kinase RcsC"/>
    <property type="match status" value="1"/>
</dbReference>
<dbReference type="SUPFAM" id="SSF55785">
    <property type="entry name" value="PYP-like sensor domain (PAS domain)"/>
    <property type="match status" value="1"/>
</dbReference>
<dbReference type="InterPro" id="IPR003661">
    <property type="entry name" value="HisK_dim/P_dom"/>
</dbReference>
<dbReference type="RefSeq" id="WP_074217406.1">
    <property type="nucleotide sequence ID" value="NZ_FSRG01000006.1"/>
</dbReference>
<dbReference type="CDD" id="cd16922">
    <property type="entry name" value="HATPase_EvgS-ArcB-TorS-like"/>
    <property type="match status" value="1"/>
</dbReference>
<comment type="subunit">
    <text evidence="14">At low DSF concentrations, interacts with RpfF.</text>
</comment>
<dbReference type="InterPro" id="IPR036097">
    <property type="entry name" value="HisK_dim/P_sf"/>
</dbReference>
<keyword evidence="12" id="KW-0902">Two-component regulatory system</keyword>
<dbReference type="PRINTS" id="PR00344">
    <property type="entry name" value="BCTRLSENSOR"/>
</dbReference>
<evidence type="ECO:0000256" key="9">
    <source>
        <dbReference type="ARBA" id="ARBA00022777"/>
    </source>
</evidence>
<evidence type="ECO:0000259" key="24">
    <source>
        <dbReference type="PROSITE" id="PS50894"/>
    </source>
</evidence>
<dbReference type="InterPro" id="IPR035965">
    <property type="entry name" value="PAS-like_dom_sf"/>
</dbReference>
<evidence type="ECO:0000259" key="21">
    <source>
        <dbReference type="PROSITE" id="PS50110"/>
    </source>
</evidence>
<feature type="domain" description="PAC" evidence="23">
    <location>
        <begin position="874"/>
        <end position="926"/>
    </location>
</feature>
<feature type="domain" description="PAS" evidence="22">
    <location>
        <begin position="797"/>
        <end position="871"/>
    </location>
</feature>
<dbReference type="PANTHER" id="PTHR45339">
    <property type="entry name" value="HYBRID SIGNAL TRANSDUCTION HISTIDINE KINASE J"/>
    <property type="match status" value="1"/>
</dbReference>
<dbReference type="CDD" id="cd17546">
    <property type="entry name" value="REC_hyHK_CKI1_RcsC-like"/>
    <property type="match status" value="2"/>
</dbReference>
<evidence type="ECO:0000256" key="6">
    <source>
        <dbReference type="ARBA" id="ARBA00022679"/>
    </source>
</evidence>
<feature type="signal peptide" evidence="19">
    <location>
        <begin position="1"/>
        <end position="28"/>
    </location>
</feature>
<dbReference type="GO" id="GO:0000155">
    <property type="term" value="F:phosphorelay sensor kinase activity"/>
    <property type="evidence" value="ECO:0007669"/>
    <property type="project" value="InterPro"/>
</dbReference>
<evidence type="ECO:0000256" key="17">
    <source>
        <dbReference type="PROSITE-ProRule" id="PRU00169"/>
    </source>
</evidence>
<dbReference type="EMBL" id="FSRG01000006">
    <property type="protein sequence ID" value="SIO30092.1"/>
    <property type="molecule type" value="Genomic_DNA"/>
</dbReference>
<dbReference type="CDD" id="cd00088">
    <property type="entry name" value="HPT"/>
    <property type="match status" value="1"/>
</dbReference>
<keyword evidence="8" id="KW-0547">Nucleotide-binding</keyword>
<dbReference type="InterPro" id="IPR011006">
    <property type="entry name" value="CheY-like_superfamily"/>
</dbReference>
<evidence type="ECO:0000256" key="10">
    <source>
        <dbReference type="ARBA" id="ARBA00022840"/>
    </source>
</evidence>
<dbReference type="NCBIfam" id="TIGR00229">
    <property type="entry name" value="sensory_box"/>
    <property type="match status" value="1"/>
</dbReference>
<keyword evidence="9" id="KW-0418">Kinase</keyword>
<keyword evidence="13 18" id="KW-0472">Membrane</keyword>
<dbReference type="Pfam" id="PF00512">
    <property type="entry name" value="HisKA"/>
    <property type="match status" value="1"/>
</dbReference>
<dbReference type="PROSITE" id="PS50112">
    <property type="entry name" value="PAS"/>
    <property type="match status" value="1"/>
</dbReference>
<evidence type="ECO:0000256" key="5">
    <source>
        <dbReference type="ARBA" id="ARBA00022553"/>
    </source>
</evidence>
<dbReference type="FunFam" id="1.10.287.130:FF:000002">
    <property type="entry name" value="Two-component osmosensing histidine kinase"/>
    <property type="match status" value="1"/>
</dbReference>
<dbReference type="SUPFAM" id="SSF55874">
    <property type="entry name" value="ATPase domain of HSP90 chaperone/DNA topoisomerase II/histidine kinase"/>
    <property type="match status" value="1"/>
</dbReference>
<keyword evidence="7 18" id="KW-0812">Transmembrane</keyword>
<evidence type="ECO:0000256" key="18">
    <source>
        <dbReference type="SAM" id="Phobius"/>
    </source>
</evidence>
<feature type="modified residue" description="4-aspartylphosphate" evidence="17">
    <location>
        <position position="1380"/>
    </location>
</feature>
<evidence type="ECO:0000256" key="14">
    <source>
        <dbReference type="ARBA" id="ARBA00064003"/>
    </source>
</evidence>
<dbReference type="PROSITE" id="PS50894">
    <property type="entry name" value="HPT"/>
    <property type="match status" value="1"/>
</dbReference>
<dbReference type="InterPro" id="IPR004358">
    <property type="entry name" value="Sig_transdc_His_kin-like_C"/>
</dbReference>
<evidence type="ECO:0000256" key="15">
    <source>
        <dbReference type="ARBA" id="ARBA00068150"/>
    </source>
</evidence>
<feature type="chain" id="PRO_5013178792" description="Sensory/regulatory protein RpfC" evidence="19">
    <location>
        <begin position="29"/>
        <end position="1665"/>
    </location>
</feature>
<dbReference type="InterPro" id="IPR008207">
    <property type="entry name" value="Sig_transdc_His_kin_Hpt_dom"/>
</dbReference>
<reference evidence="26" key="1">
    <citation type="submission" date="2016-11" db="EMBL/GenBank/DDBJ databases">
        <authorList>
            <person name="Varghese N."/>
            <person name="Submissions S."/>
        </authorList>
    </citation>
    <scope>NUCLEOTIDE SEQUENCE [LARGE SCALE GENOMIC DNA]</scope>
    <source>
        <strain evidence="26">DSM 17456</strain>
    </source>
</reference>
<evidence type="ECO:0000256" key="3">
    <source>
        <dbReference type="ARBA" id="ARBA00012438"/>
    </source>
</evidence>
<dbReference type="PROSITE" id="PS50110">
    <property type="entry name" value="RESPONSE_REGULATORY"/>
    <property type="match status" value="2"/>
</dbReference>
<dbReference type="InterPro" id="IPR000700">
    <property type="entry name" value="PAS-assoc_C"/>
</dbReference>
<keyword evidence="26" id="KW-1185">Reference proteome</keyword>
<dbReference type="Gene3D" id="3.40.50.2300">
    <property type="match status" value="2"/>
</dbReference>
<feature type="transmembrane region" description="Helical" evidence="18">
    <location>
        <begin position="438"/>
        <end position="461"/>
    </location>
</feature>
<evidence type="ECO:0000259" key="23">
    <source>
        <dbReference type="PROSITE" id="PS50113"/>
    </source>
</evidence>
<feature type="transmembrane region" description="Helical" evidence="18">
    <location>
        <begin position="747"/>
        <end position="769"/>
    </location>
</feature>
<dbReference type="InterPro" id="IPR000014">
    <property type="entry name" value="PAS"/>
</dbReference>
<dbReference type="InterPro" id="IPR005467">
    <property type="entry name" value="His_kinase_dom"/>
</dbReference>
<dbReference type="PROSITE" id="PS50109">
    <property type="entry name" value="HIS_KIN"/>
    <property type="match status" value="1"/>
</dbReference>
<gene>
    <name evidence="25" type="ORF">SAMN02745161_2646</name>
</gene>
<dbReference type="InterPro" id="IPR036641">
    <property type="entry name" value="HPT_dom_sf"/>
</dbReference>
<dbReference type="SUPFAM" id="SSF47384">
    <property type="entry name" value="Homodimeric domain of signal transducing histidine kinase"/>
    <property type="match status" value="1"/>
</dbReference>
<evidence type="ECO:0000256" key="16">
    <source>
        <dbReference type="PROSITE-ProRule" id="PRU00110"/>
    </source>
</evidence>
<dbReference type="SMART" id="SM00388">
    <property type="entry name" value="HisKA"/>
    <property type="match status" value="1"/>
</dbReference>